<evidence type="ECO:0000313" key="4">
    <source>
        <dbReference type="Proteomes" id="UP000664369"/>
    </source>
</evidence>
<dbReference type="PANTHER" id="PTHR34580:SF1">
    <property type="entry name" value="PROTEIN PAFC"/>
    <property type="match status" value="1"/>
</dbReference>
<protein>
    <submittedName>
        <fullName evidence="3">YafY family transcriptional regulator</fullName>
    </submittedName>
</protein>
<proteinExistence type="predicted"/>
<sequence>MNRIDRLFGITTLLQTKKHVPADQLAAHFDISVRTVYRDIKALGEQGIPISFEPNRGYFLVQGYFLPPVSFTSEEANALVLLEAIAGVLADTSIRAHCATALHKVKAVLRAPEKDRLEQFTSRIELHVPEYAQGPADYLAPLQSAIASQHIVEMAYCDKSGVASQRRVEPIGLAFYNFAWHLVGWCHLRQDYRDFRLTRIQRLVATASPFTLPQHITLTEYISRLPRPQVV</sequence>
<dbReference type="InterPro" id="IPR026881">
    <property type="entry name" value="WYL_dom"/>
</dbReference>
<dbReference type="InterPro" id="IPR036390">
    <property type="entry name" value="WH_DNA-bd_sf"/>
</dbReference>
<dbReference type="SUPFAM" id="SSF46785">
    <property type="entry name" value="Winged helix' DNA-binding domain"/>
    <property type="match status" value="1"/>
</dbReference>
<dbReference type="InterPro" id="IPR051534">
    <property type="entry name" value="CBASS_pafABC_assoc_protein"/>
</dbReference>
<dbReference type="PANTHER" id="PTHR34580">
    <property type="match status" value="1"/>
</dbReference>
<evidence type="ECO:0000259" key="2">
    <source>
        <dbReference type="Pfam" id="PF13280"/>
    </source>
</evidence>
<feature type="domain" description="Helix-turn-helix type 11" evidence="1">
    <location>
        <begin position="10"/>
        <end position="58"/>
    </location>
</feature>
<feature type="domain" description="WYL" evidence="2">
    <location>
        <begin position="138"/>
        <end position="203"/>
    </location>
</feature>
<name>A0ABS3QM18_9BACT</name>
<evidence type="ECO:0000259" key="1">
    <source>
        <dbReference type="Pfam" id="PF08279"/>
    </source>
</evidence>
<dbReference type="Proteomes" id="UP000664369">
    <property type="component" value="Unassembled WGS sequence"/>
</dbReference>
<dbReference type="EMBL" id="JAGETZ010000016">
    <property type="protein sequence ID" value="MBO2012296.1"/>
    <property type="molecule type" value="Genomic_DNA"/>
</dbReference>
<reference evidence="3 4" key="1">
    <citation type="submission" date="2021-03" db="EMBL/GenBank/DDBJ databases">
        <authorList>
            <person name="Kim M.K."/>
        </authorList>
    </citation>
    <scope>NUCLEOTIDE SEQUENCE [LARGE SCALE GENOMIC DNA]</scope>
    <source>
        <strain evidence="3 4">BT442</strain>
    </source>
</reference>
<dbReference type="Pfam" id="PF13280">
    <property type="entry name" value="WYL"/>
    <property type="match status" value="1"/>
</dbReference>
<dbReference type="InterPro" id="IPR036388">
    <property type="entry name" value="WH-like_DNA-bd_sf"/>
</dbReference>
<dbReference type="InterPro" id="IPR013196">
    <property type="entry name" value="HTH_11"/>
</dbReference>
<dbReference type="Gene3D" id="1.10.10.10">
    <property type="entry name" value="Winged helix-like DNA-binding domain superfamily/Winged helix DNA-binding domain"/>
    <property type="match status" value="1"/>
</dbReference>
<accession>A0ABS3QM18</accession>
<evidence type="ECO:0000313" key="3">
    <source>
        <dbReference type="EMBL" id="MBO2012296.1"/>
    </source>
</evidence>
<dbReference type="RefSeq" id="WP_208178064.1">
    <property type="nucleotide sequence ID" value="NZ_JAGETZ010000016.1"/>
</dbReference>
<dbReference type="Pfam" id="PF08279">
    <property type="entry name" value="HTH_11"/>
    <property type="match status" value="1"/>
</dbReference>
<dbReference type="PROSITE" id="PS52050">
    <property type="entry name" value="WYL"/>
    <property type="match status" value="1"/>
</dbReference>
<keyword evidence="4" id="KW-1185">Reference proteome</keyword>
<gene>
    <name evidence="3" type="ORF">J4E00_24735</name>
</gene>
<comment type="caution">
    <text evidence="3">The sequence shown here is derived from an EMBL/GenBank/DDBJ whole genome shotgun (WGS) entry which is preliminary data.</text>
</comment>
<organism evidence="3 4">
    <name type="scientific">Hymenobacter negativus</name>
    <dbReference type="NCBI Taxonomy" id="2795026"/>
    <lineage>
        <taxon>Bacteria</taxon>
        <taxon>Pseudomonadati</taxon>
        <taxon>Bacteroidota</taxon>
        <taxon>Cytophagia</taxon>
        <taxon>Cytophagales</taxon>
        <taxon>Hymenobacteraceae</taxon>
        <taxon>Hymenobacter</taxon>
    </lineage>
</organism>